<feature type="region of interest" description="Disordered" evidence="1">
    <location>
        <begin position="469"/>
        <end position="496"/>
    </location>
</feature>
<dbReference type="EMBL" id="JARBDR010000018">
    <property type="protein sequence ID" value="KAJ8321908.1"/>
    <property type="molecule type" value="Genomic_DNA"/>
</dbReference>
<feature type="region of interest" description="Disordered" evidence="1">
    <location>
        <begin position="358"/>
        <end position="429"/>
    </location>
</feature>
<feature type="compositionally biased region" description="Low complexity" evidence="1">
    <location>
        <begin position="399"/>
        <end position="409"/>
    </location>
</feature>
<feature type="compositionally biased region" description="Polar residues" evidence="1">
    <location>
        <begin position="374"/>
        <end position="398"/>
    </location>
</feature>
<evidence type="ECO:0000313" key="3">
    <source>
        <dbReference type="Proteomes" id="UP001217089"/>
    </source>
</evidence>
<feature type="compositionally biased region" description="Basic and acidic residues" evidence="1">
    <location>
        <begin position="107"/>
        <end position="117"/>
    </location>
</feature>
<dbReference type="Proteomes" id="UP001217089">
    <property type="component" value="Unassembled WGS sequence"/>
</dbReference>
<name>A0ABQ9FXD0_TEGGR</name>
<feature type="compositionally biased region" description="Basic and acidic residues" evidence="1">
    <location>
        <begin position="482"/>
        <end position="496"/>
    </location>
</feature>
<evidence type="ECO:0000256" key="1">
    <source>
        <dbReference type="SAM" id="MobiDB-lite"/>
    </source>
</evidence>
<evidence type="ECO:0008006" key="4">
    <source>
        <dbReference type="Google" id="ProtNLM"/>
    </source>
</evidence>
<evidence type="ECO:0000313" key="2">
    <source>
        <dbReference type="EMBL" id="KAJ8321908.1"/>
    </source>
</evidence>
<feature type="region of interest" description="Disordered" evidence="1">
    <location>
        <begin position="107"/>
        <end position="134"/>
    </location>
</feature>
<keyword evidence="3" id="KW-1185">Reference proteome</keyword>
<dbReference type="CDD" id="cd01671">
    <property type="entry name" value="CARD"/>
    <property type="match status" value="1"/>
</dbReference>
<dbReference type="Gene3D" id="1.10.533.10">
    <property type="entry name" value="Death Domain, Fas"/>
    <property type="match status" value="1"/>
</dbReference>
<dbReference type="InterPro" id="IPR011029">
    <property type="entry name" value="DEATH-like_dom_sf"/>
</dbReference>
<protein>
    <recommendedName>
        <fullName evidence="4">CARD domain-containing protein</fullName>
    </recommendedName>
</protein>
<organism evidence="2 3">
    <name type="scientific">Tegillarca granosa</name>
    <name type="common">Malaysian cockle</name>
    <name type="synonym">Anadara granosa</name>
    <dbReference type="NCBI Taxonomy" id="220873"/>
    <lineage>
        <taxon>Eukaryota</taxon>
        <taxon>Metazoa</taxon>
        <taxon>Spiralia</taxon>
        <taxon>Lophotrochozoa</taxon>
        <taxon>Mollusca</taxon>
        <taxon>Bivalvia</taxon>
        <taxon>Autobranchia</taxon>
        <taxon>Pteriomorphia</taxon>
        <taxon>Arcoida</taxon>
        <taxon>Arcoidea</taxon>
        <taxon>Arcidae</taxon>
        <taxon>Tegillarca</taxon>
    </lineage>
</organism>
<accession>A0ABQ9FXD0</accession>
<proteinExistence type="predicted"/>
<comment type="caution">
    <text evidence="2">The sequence shown here is derived from an EMBL/GenBank/DDBJ whole genome shotgun (WGS) entry which is preliminary data.</text>
</comment>
<feature type="compositionally biased region" description="Basic and acidic residues" evidence="1">
    <location>
        <begin position="358"/>
        <end position="369"/>
    </location>
</feature>
<gene>
    <name evidence="2" type="ORF">KUTeg_000379</name>
</gene>
<sequence length="531" mass="61417">MLGILTVPGQTARKTERGTVPYHDSWLFVVVFVVNETENSSKVTKILTLLKTRGPQAFTKFVNILEIKHDWIAKALVSSLNRLKEERQKKNSDDTLQQKKVIYQPEKMSETSKKEMADDFSNENNIGSDRTDKKVKDNSKNLCSECQKNICAQCQNMFQSLVDNNDEIPQKPTKSVRFQLDGKIVDNFNRSAVKKILLDLCIKLKIHTSAFGNSDTNDDMSYTDDTKTFDFLEQQIDCLLNQIKTFDEERSQCYQILGEKSKKKSLVTLVDNLSSKCLNYQKQLMDKRKTEEICQHLKSAQSELQERYDFLQERCKILKIKNEELSKVHSNRESYHAEKQKTLKDMHDLYDKMKKTLEKSEKSNQEKTNRKTKTNTCAGDLQSNSMVTNSDHNSPNLDNTTRNLENNELTTREENESQTEAIKTKHSQQEIARLKRLQAARDRQKALLDKSGFVKFTDKATLLENKTQLKGNNSHTKQLKSKTTEKSDKFQQSRPERSINIRTVSKNPFYQSSLAMTKKKDFVTNKINLNI</sequence>
<reference evidence="2 3" key="1">
    <citation type="submission" date="2022-12" db="EMBL/GenBank/DDBJ databases">
        <title>Chromosome-level genome of Tegillarca granosa.</title>
        <authorList>
            <person name="Kim J."/>
        </authorList>
    </citation>
    <scope>NUCLEOTIDE SEQUENCE [LARGE SCALE GENOMIC DNA]</scope>
    <source>
        <strain evidence="2">Teg-2019</strain>
        <tissue evidence="2">Adductor muscle</tissue>
    </source>
</reference>